<sequence length="238" mass="25582">MTPLSCLCFLFMLCREGIMASKKTFDINRKPLEEPDELSDVLEEIHTSPRGKKHAGDTLITVGIVIVAFISAIAISNAYTARVQSSKSTLVKANTVPAQPEESTKKQKKTPVKTPSTTPDPFAPLTLNDVQEVSTPPQATTSTIPEKNSFTIKILNGNGVTGDAAKLKKELSDKGFTVGDTGNAKLKYTKTQVYYKADKKAQADLVVQNLTGRTIEQSEADAGLIGATNDVLIVIGKT</sequence>
<dbReference type="Pfam" id="PF13399">
    <property type="entry name" value="LytR_C"/>
    <property type="match status" value="1"/>
</dbReference>
<keyword evidence="2" id="KW-0812">Transmembrane</keyword>
<organism evidence="4 5">
    <name type="scientific">Candidatus Berkelbacteria bacterium CG10_big_fil_rev_8_21_14_0_10_43_14</name>
    <dbReference type="NCBI Taxonomy" id="1974515"/>
    <lineage>
        <taxon>Bacteria</taxon>
        <taxon>Candidatus Berkelbacteria</taxon>
    </lineage>
</organism>
<evidence type="ECO:0000313" key="4">
    <source>
        <dbReference type="EMBL" id="PIS06822.1"/>
    </source>
</evidence>
<evidence type="ECO:0000313" key="5">
    <source>
        <dbReference type="Proteomes" id="UP000231162"/>
    </source>
</evidence>
<gene>
    <name evidence="4" type="ORF">COT79_02640</name>
</gene>
<proteinExistence type="predicted"/>
<protein>
    <recommendedName>
        <fullName evidence="3">LytR/CpsA/Psr regulator C-terminal domain-containing protein</fullName>
    </recommendedName>
</protein>
<dbReference type="InterPro" id="IPR027381">
    <property type="entry name" value="LytR/CpsA/Psr_C"/>
</dbReference>
<reference evidence="5" key="1">
    <citation type="submission" date="2017-09" db="EMBL/GenBank/DDBJ databases">
        <title>Depth-based differentiation of microbial function through sediment-hosted aquifers and enrichment of novel symbionts in the deep terrestrial subsurface.</title>
        <authorList>
            <person name="Probst A.J."/>
            <person name="Ladd B."/>
            <person name="Jarett J.K."/>
            <person name="Geller-Mcgrath D.E."/>
            <person name="Sieber C.M.K."/>
            <person name="Emerson J.B."/>
            <person name="Anantharaman K."/>
            <person name="Thomas B.C."/>
            <person name="Malmstrom R."/>
            <person name="Stieglmeier M."/>
            <person name="Klingl A."/>
            <person name="Woyke T."/>
            <person name="Ryan C.M."/>
            <person name="Banfield J.F."/>
        </authorList>
    </citation>
    <scope>NUCLEOTIDE SEQUENCE [LARGE SCALE GENOMIC DNA]</scope>
</reference>
<evidence type="ECO:0000256" key="1">
    <source>
        <dbReference type="SAM" id="MobiDB-lite"/>
    </source>
</evidence>
<feature type="region of interest" description="Disordered" evidence="1">
    <location>
        <begin position="94"/>
        <end position="124"/>
    </location>
</feature>
<feature type="transmembrane region" description="Helical" evidence="2">
    <location>
        <begin position="59"/>
        <end position="79"/>
    </location>
</feature>
<dbReference type="AlphaFoldDB" id="A0A2M6R8D3"/>
<dbReference type="EMBL" id="PEZX01000033">
    <property type="protein sequence ID" value="PIS06822.1"/>
    <property type="molecule type" value="Genomic_DNA"/>
</dbReference>
<keyword evidence="2" id="KW-1133">Transmembrane helix</keyword>
<feature type="domain" description="LytR/CpsA/Psr regulator C-terminal" evidence="3">
    <location>
        <begin position="150"/>
        <end position="237"/>
    </location>
</feature>
<keyword evidence="2" id="KW-0472">Membrane</keyword>
<dbReference type="Proteomes" id="UP000231162">
    <property type="component" value="Unassembled WGS sequence"/>
</dbReference>
<evidence type="ECO:0000256" key="2">
    <source>
        <dbReference type="SAM" id="Phobius"/>
    </source>
</evidence>
<name>A0A2M6R8D3_9BACT</name>
<accession>A0A2M6R8D3</accession>
<evidence type="ECO:0000259" key="3">
    <source>
        <dbReference type="Pfam" id="PF13399"/>
    </source>
</evidence>
<comment type="caution">
    <text evidence="4">The sequence shown here is derived from an EMBL/GenBank/DDBJ whole genome shotgun (WGS) entry which is preliminary data.</text>
</comment>
<dbReference type="Gene3D" id="3.30.70.2390">
    <property type="match status" value="1"/>
</dbReference>